<name>A0A0W1R9H9_9EURY</name>
<evidence type="ECO:0000313" key="2">
    <source>
        <dbReference type="EMBL" id="KTG09978.1"/>
    </source>
</evidence>
<dbReference type="SUPFAM" id="SSF56281">
    <property type="entry name" value="Metallo-hydrolase/oxidoreductase"/>
    <property type="match status" value="1"/>
</dbReference>
<sequence length="224" mass="24157">MSPPSDTTWRVPLRGVNAYLVDADGLTLVDAGTPMDVARLREYVERAGYSLAEIERVLLTHYDFDHVGALAGLAEKGLDAPVYASEPDASFLLDEAKPPLGNRKGALQRVLGAFVDVPDLSVERVVDGDTVGPFVAYRTPGHTPGHTAFVHREYGLALVGDLVSGDDGRFGRLPSLVAYDADRNDESVRQLADHLDGVDVVGMGHGDPVRSDAGQRFREYAESL</sequence>
<dbReference type="AlphaFoldDB" id="A0A0W1R9H9"/>
<proteinExistence type="predicted"/>
<dbReference type="InterPro" id="IPR036866">
    <property type="entry name" value="RibonucZ/Hydroxyglut_hydro"/>
</dbReference>
<dbReference type="InterPro" id="IPR050855">
    <property type="entry name" value="NDM-1-like"/>
</dbReference>
<evidence type="ECO:0000313" key="3">
    <source>
        <dbReference type="Proteomes" id="UP000054387"/>
    </source>
</evidence>
<keyword evidence="3" id="KW-1185">Reference proteome</keyword>
<accession>A0A0W1R9H9</accession>
<gene>
    <name evidence="2" type="ORF">AUR64_10230</name>
</gene>
<dbReference type="SMART" id="SM00849">
    <property type="entry name" value="Lactamase_B"/>
    <property type="match status" value="1"/>
</dbReference>
<protein>
    <recommendedName>
        <fullName evidence="1">Metallo-beta-lactamase domain-containing protein</fullName>
    </recommendedName>
</protein>
<reference evidence="2 3" key="1">
    <citation type="submission" date="2015-12" db="EMBL/GenBank/DDBJ databases">
        <title>Haloprofundus marisrubri gen. nov., sp. nov., an extremely halophilic archaeon isolated from the Discovery deep brine-seawater interface in the Red Sea.</title>
        <authorList>
            <person name="Zhang G."/>
            <person name="Stingl U."/>
            <person name="Rashid M."/>
        </authorList>
    </citation>
    <scope>NUCLEOTIDE SEQUENCE [LARGE SCALE GENOMIC DNA]</scope>
    <source>
        <strain evidence="2 3">SB9</strain>
    </source>
</reference>
<feature type="domain" description="Metallo-beta-lactamase" evidence="1">
    <location>
        <begin position="15"/>
        <end position="205"/>
    </location>
</feature>
<dbReference type="Proteomes" id="UP000054387">
    <property type="component" value="Unassembled WGS sequence"/>
</dbReference>
<dbReference type="CDD" id="cd07721">
    <property type="entry name" value="yflN-like_MBL-fold"/>
    <property type="match status" value="1"/>
</dbReference>
<dbReference type="Gene3D" id="3.60.15.10">
    <property type="entry name" value="Ribonuclease Z/Hydroxyacylglutathione hydrolase-like"/>
    <property type="match status" value="1"/>
</dbReference>
<evidence type="ECO:0000259" key="1">
    <source>
        <dbReference type="SMART" id="SM00849"/>
    </source>
</evidence>
<dbReference type="RefSeq" id="WP_058581333.1">
    <property type="nucleotide sequence ID" value="NZ_LOPU01000018.1"/>
</dbReference>
<comment type="caution">
    <text evidence="2">The sequence shown here is derived from an EMBL/GenBank/DDBJ whole genome shotgun (WGS) entry which is preliminary data.</text>
</comment>
<dbReference type="OrthoDB" id="197151at2157"/>
<dbReference type="STRING" id="1514971.AUR64_10230"/>
<organism evidence="2 3">
    <name type="scientific">Haloprofundus marisrubri</name>
    <dbReference type="NCBI Taxonomy" id="1514971"/>
    <lineage>
        <taxon>Archaea</taxon>
        <taxon>Methanobacteriati</taxon>
        <taxon>Methanobacteriota</taxon>
        <taxon>Stenosarchaea group</taxon>
        <taxon>Halobacteria</taxon>
        <taxon>Halobacteriales</taxon>
        <taxon>Haloferacaceae</taxon>
        <taxon>Haloprofundus</taxon>
    </lineage>
</organism>
<dbReference type="PANTHER" id="PTHR42951:SF4">
    <property type="entry name" value="ACYL-COENZYME A THIOESTERASE MBLAC2"/>
    <property type="match status" value="1"/>
</dbReference>
<dbReference type="EMBL" id="LOPU01000018">
    <property type="protein sequence ID" value="KTG09978.1"/>
    <property type="molecule type" value="Genomic_DNA"/>
</dbReference>
<dbReference type="Pfam" id="PF00753">
    <property type="entry name" value="Lactamase_B"/>
    <property type="match status" value="1"/>
</dbReference>
<dbReference type="InterPro" id="IPR001279">
    <property type="entry name" value="Metallo-B-lactamas"/>
</dbReference>
<dbReference type="PANTHER" id="PTHR42951">
    <property type="entry name" value="METALLO-BETA-LACTAMASE DOMAIN-CONTAINING"/>
    <property type="match status" value="1"/>
</dbReference>